<dbReference type="Proteomes" id="UP000786811">
    <property type="component" value="Unassembled WGS sequence"/>
</dbReference>
<evidence type="ECO:0000256" key="11">
    <source>
        <dbReference type="ARBA" id="ARBA00023303"/>
    </source>
</evidence>
<name>A0A8J2HKX8_COTCN</name>
<dbReference type="Gene3D" id="1.10.287.70">
    <property type="match status" value="1"/>
</dbReference>
<evidence type="ECO:0000313" key="17">
    <source>
        <dbReference type="Proteomes" id="UP000786811"/>
    </source>
</evidence>
<feature type="domain" description="Potassium channel" evidence="15">
    <location>
        <begin position="256"/>
        <end position="332"/>
    </location>
</feature>
<keyword evidence="3 12" id="KW-0813">Transport</keyword>
<evidence type="ECO:0000259" key="15">
    <source>
        <dbReference type="Pfam" id="PF07885"/>
    </source>
</evidence>
<evidence type="ECO:0000256" key="4">
    <source>
        <dbReference type="ARBA" id="ARBA00022538"/>
    </source>
</evidence>
<evidence type="ECO:0000256" key="12">
    <source>
        <dbReference type="RuleBase" id="RU003857"/>
    </source>
</evidence>
<organism evidence="16 17">
    <name type="scientific">Cotesia congregata</name>
    <name type="common">Parasitoid wasp</name>
    <name type="synonym">Apanteles congregatus</name>
    <dbReference type="NCBI Taxonomy" id="51543"/>
    <lineage>
        <taxon>Eukaryota</taxon>
        <taxon>Metazoa</taxon>
        <taxon>Ecdysozoa</taxon>
        <taxon>Arthropoda</taxon>
        <taxon>Hexapoda</taxon>
        <taxon>Insecta</taxon>
        <taxon>Pterygota</taxon>
        <taxon>Neoptera</taxon>
        <taxon>Endopterygota</taxon>
        <taxon>Hymenoptera</taxon>
        <taxon>Apocrita</taxon>
        <taxon>Ichneumonoidea</taxon>
        <taxon>Braconidae</taxon>
        <taxon>Microgastrinae</taxon>
        <taxon>Cotesia</taxon>
    </lineage>
</organism>
<dbReference type="GO" id="GO:0022841">
    <property type="term" value="F:potassium ion leak channel activity"/>
    <property type="evidence" value="ECO:0007669"/>
    <property type="project" value="TreeGrafter"/>
</dbReference>
<dbReference type="InterPro" id="IPR003092">
    <property type="entry name" value="2pore_dom_K_chnl_TASK"/>
</dbReference>
<dbReference type="PRINTS" id="PR01333">
    <property type="entry name" value="2POREKCHANEL"/>
</dbReference>
<keyword evidence="6" id="KW-0631">Potassium channel</keyword>
<keyword evidence="5 12" id="KW-0812">Transmembrane</keyword>
<dbReference type="OrthoDB" id="297496at2759"/>
<keyword evidence="7" id="KW-0630">Potassium</keyword>
<keyword evidence="9 12" id="KW-0406">Ion transport</keyword>
<evidence type="ECO:0000256" key="5">
    <source>
        <dbReference type="ARBA" id="ARBA00022692"/>
    </source>
</evidence>
<feature type="transmembrane region" description="Helical" evidence="14">
    <location>
        <begin position="306"/>
        <end position="329"/>
    </location>
</feature>
<gene>
    <name evidence="16" type="ORF">HICCMSTLAB_LOCUS11972</name>
</gene>
<dbReference type="GO" id="GO:0030322">
    <property type="term" value="P:stabilization of membrane potential"/>
    <property type="evidence" value="ECO:0007669"/>
    <property type="project" value="TreeGrafter"/>
</dbReference>
<dbReference type="AlphaFoldDB" id="A0A8J2HKX8"/>
<reference evidence="16" key="1">
    <citation type="submission" date="2021-04" db="EMBL/GenBank/DDBJ databases">
        <authorList>
            <person name="Chebbi M.A.C M."/>
        </authorList>
    </citation>
    <scope>NUCLEOTIDE SEQUENCE</scope>
</reference>
<evidence type="ECO:0000256" key="3">
    <source>
        <dbReference type="ARBA" id="ARBA00022448"/>
    </source>
</evidence>
<comment type="caution">
    <text evidence="16">The sequence shown here is derived from an EMBL/GenBank/DDBJ whole genome shotgun (WGS) entry which is preliminary data.</text>
</comment>
<sequence length="352" mass="40288">MMDEETKWSTNAPIPGGDRGRGLTPNASWSSQRNSSVRRQQRSSSRSRRSELRESVIRRKRKRHKPLGEKIGDWFRAFLAFLFSNVGIVCLVVGYTIAGAFIFEAIEGSHNRKIGNGYDVPSSRNQTALHLWKLTTKENIFSEKLWKSKVDTILKSYQDIVVDAVKNEWDGSDSMENRKWSYGNTCPRTMWGKVITIGYAIAGMPLFLLYLSNIGDILAKSFKWSYARCCLCRCRKRPRESRDRRVTGSKRSLGQYICGGAFLFSEWEDWNFLDGSYFCFISLSTIGFGDIVPGDKIYSSDGVFDLSFIFCSMYLMLGMALIAMCFNLMQEEVIAKIRSLTRSVKHVLRCDR</sequence>
<evidence type="ECO:0000256" key="8">
    <source>
        <dbReference type="ARBA" id="ARBA00022989"/>
    </source>
</evidence>
<comment type="subcellular location">
    <subcellularLocation>
        <location evidence="1">Membrane</location>
        <topology evidence="1">Multi-pass membrane protein</topology>
    </subcellularLocation>
</comment>
<evidence type="ECO:0000256" key="1">
    <source>
        <dbReference type="ARBA" id="ARBA00004141"/>
    </source>
</evidence>
<feature type="transmembrane region" description="Helical" evidence="14">
    <location>
        <begin position="77"/>
        <end position="103"/>
    </location>
</feature>
<dbReference type="PANTHER" id="PTHR11003">
    <property type="entry name" value="POTASSIUM CHANNEL, SUBFAMILY K"/>
    <property type="match status" value="1"/>
</dbReference>
<feature type="domain" description="Potassium channel" evidence="15">
    <location>
        <begin position="182"/>
        <end position="219"/>
    </location>
</feature>
<feature type="compositionally biased region" description="Basic and acidic residues" evidence="13">
    <location>
        <begin position="48"/>
        <end position="57"/>
    </location>
</feature>
<dbReference type="EMBL" id="CAJNRD030001123">
    <property type="protein sequence ID" value="CAG5104378.1"/>
    <property type="molecule type" value="Genomic_DNA"/>
</dbReference>
<evidence type="ECO:0000256" key="6">
    <source>
        <dbReference type="ARBA" id="ARBA00022826"/>
    </source>
</evidence>
<dbReference type="InterPro" id="IPR003280">
    <property type="entry name" value="2pore_dom_K_chnl"/>
</dbReference>
<evidence type="ECO:0000256" key="10">
    <source>
        <dbReference type="ARBA" id="ARBA00023136"/>
    </source>
</evidence>
<feature type="transmembrane region" description="Helical" evidence="14">
    <location>
        <begin position="190"/>
        <end position="211"/>
    </location>
</feature>
<keyword evidence="17" id="KW-1185">Reference proteome</keyword>
<dbReference type="GO" id="GO:0005886">
    <property type="term" value="C:plasma membrane"/>
    <property type="evidence" value="ECO:0007669"/>
    <property type="project" value="TreeGrafter"/>
</dbReference>
<evidence type="ECO:0000256" key="7">
    <source>
        <dbReference type="ARBA" id="ARBA00022958"/>
    </source>
</evidence>
<proteinExistence type="inferred from homology"/>
<dbReference type="PANTHER" id="PTHR11003:SF352">
    <property type="entry name" value="BCDNA.GH04802-RELATED"/>
    <property type="match status" value="1"/>
</dbReference>
<accession>A0A8J2HKX8</accession>
<dbReference type="InterPro" id="IPR013099">
    <property type="entry name" value="K_chnl_dom"/>
</dbReference>
<evidence type="ECO:0000313" key="16">
    <source>
        <dbReference type="EMBL" id="CAG5104378.1"/>
    </source>
</evidence>
<protein>
    <submittedName>
        <fullName evidence="16">Similar to sup-9: Two pore potassium channel protein sup-9 (Caenorhabditis elegans)</fullName>
    </submittedName>
</protein>
<keyword evidence="4" id="KW-0633">Potassium transport</keyword>
<evidence type="ECO:0000256" key="9">
    <source>
        <dbReference type="ARBA" id="ARBA00023065"/>
    </source>
</evidence>
<evidence type="ECO:0000256" key="2">
    <source>
        <dbReference type="ARBA" id="ARBA00006666"/>
    </source>
</evidence>
<dbReference type="GO" id="GO:0015271">
    <property type="term" value="F:outward rectifier potassium channel activity"/>
    <property type="evidence" value="ECO:0007669"/>
    <property type="project" value="TreeGrafter"/>
</dbReference>
<dbReference type="PRINTS" id="PR01095">
    <property type="entry name" value="TASKCHANNEL"/>
</dbReference>
<feature type="region of interest" description="Disordered" evidence="13">
    <location>
        <begin position="1"/>
        <end position="57"/>
    </location>
</feature>
<evidence type="ECO:0000256" key="13">
    <source>
        <dbReference type="SAM" id="MobiDB-lite"/>
    </source>
</evidence>
<evidence type="ECO:0000256" key="14">
    <source>
        <dbReference type="SAM" id="Phobius"/>
    </source>
</evidence>
<dbReference type="Pfam" id="PF07885">
    <property type="entry name" value="Ion_trans_2"/>
    <property type="match status" value="2"/>
</dbReference>
<keyword evidence="10 14" id="KW-0472">Membrane</keyword>
<keyword evidence="8 14" id="KW-1133">Transmembrane helix</keyword>
<dbReference type="SUPFAM" id="SSF81324">
    <property type="entry name" value="Voltage-gated potassium channels"/>
    <property type="match status" value="2"/>
</dbReference>
<comment type="similarity">
    <text evidence="2 12">Belongs to the two pore domain potassium channel (TC 1.A.1.8) family.</text>
</comment>
<keyword evidence="11 12" id="KW-0407">Ion channel</keyword>